<evidence type="ECO:0000256" key="2">
    <source>
        <dbReference type="ARBA" id="ARBA00022723"/>
    </source>
</evidence>
<dbReference type="InterPro" id="IPR036396">
    <property type="entry name" value="Cyt_P450_sf"/>
</dbReference>
<dbReference type="InterPro" id="IPR050364">
    <property type="entry name" value="Cytochrome_P450_fung"/>
</dbReference>
<dbReference type="GO" id="GO:0005506">
    <property type="term" value="F:iron ion binding"/>
    <property type="evidence" value="ECO:0007669"/>
    <property type="project" value="InterPro"/>
</dbReference>
<dbReference type="InterPro" id="IPR001128">
    <property type="entry name" value="Cyt_P450"/>
</dbReference>
<dbReference type="EMBL" id="WWBZ02000062">
    <property type="protein sequence ID" value="KAF4302941.1"/>
    <property type="molecule type" value="Genomic_DNA"/>
</dbReference>
<dbReference type="InterPro" id="IPR002401">
    <property type="entry name" value="Cyt_P450_E_grp-I"/>
</dbReference>
<evidence type="ECO:0000256" key="6">
    <source>
        <dbReference type="RuleBase" id="RU000461"/>
    </source>
</evidence>
<dbReference type="PROSITE" id="PS00086">
    <property type="entry name" value="CYTOCHROME_P450"/>
    <property type="match status" value="1"/>
</dbReference>
<dbReference type="GO" id="GO:0016705">
    <property type="term" value="F:oxidoreductase activity, acting on paired donors, with incorporation or reduction of molecular oxygen"/>
    <property type="evidence" value="ECO:0007669"/>
    <property type="project" value="InterPro"/>
</dbReference>
<evidence type="ECO:0000256" key="1">
    <source>
        <dbReference type="ARBA" id="ARBA00010617"/>
    </source>
</evidence>
<dbReference type="InterPro" id="IPR017972">
    <property type="entry name" value="Cyt_P450_CS"/>
</dbReference>
<accession>A0A8H4IKR7</accession>
<dbReference type="PRINTS" id="PR00463">
    <property type="entry name" value="EP450I"/>
</dbReference>
<comment type="similarity">
    <text evidence="1 6">Belongs to the cytochrome P450 family.</text>
</comment>
<dbReference type="OrthoDB" id="1103324at2759"/>
<dbReference type="GO" id="GO:0020037">
    <property type="term" value="F:heme binding"/>
    <property type="evidence" value="ECO:0007669"/>
    <property type="project" value="InterPro"/>
</dbReference>
<feature type="binding site" description="axial binding residue" evidence="5">
    <location>
        <position position="440"/>
    </location>
    <ligand>
        <name>heme</name>
        <dbReference type="ChEBI" id="CHEBI:30413"/>
    </ligand>
    <ligandPart>
        <name>Fe</name>
        <dbReference type="ChEBI" id="CHEBI:18248"/>
    </ligandPart>
</feature>
<protein>
    <submittedName>
        <fullName evidence="7">Cytochrome p450 protein</fullName>
    </submittedName>
</protein>
<evidence type="ECO:0000313" key="8">
    <source>
        <dbReference type="Proteomes" id="UP000572817"/>
    </source>
</evidence>
<dbReference type="SUPFAM" id="SSF48264">
    <property type="entry name" value="Cytochrome P450"/>
    <property type="match status" value="1"/>
</dbReference>
<dbReference type="GO" id="GO:0004497">
    <property type="term" value="F:monooxygenase activity"/>
    <property type="evidence" value="ECO:0007669"/>
    <property type="project" value="UniProtKB-KW"/>
</dbReference>
<dbReference type="Pfam" id="PF00067">
    <property type="entry name" value="p450"/>
    <property type="match status" value="1"/>
</dbReference>
<dbReference type="CDD" id="cd11065">
    <property type="entry name" value="CYP64-like"/>
    <property type="match status" value="1"/>
</dbReference>
<evidence type="ECO:0000313" key="7">
    <source>
        <dbReference type="EMBL" id="KAF4302941.1"/>
    </source>
</evidence>
<name>A0A8H4IKR7_9PEZI</name>
<keyword evidence="5 6" id="KW-0349">Heme</keyword>
<dbReference type="Proteomes" id="UP000572817">
    <property type="component" value="Unassembled WGS sequence"/>
</dbReference>
<evidence type="ECO:0000256" key="4">
    <source>
        <dbReference type="ARBA" id="ARBA00023004"/>
    </source>
</evidence>
<keyword evidence="6" id="KW-0503">Monooxygenase</keyword>
<keyword evidence="3 6" id="KW-0560">Oxidoreductase</keyword>
<sequence>MLEGKDASAFITAFAAILALSLVYALLESYRWQRKYKLPPALPGAVPILGNLLQTPTSQHGHWALEQSRKLGDIFTVRFGMTTWIFLSSSKHIRNLLEKRAAIYCSRPEFSFTNDIMSDGCRMVLMQYKDRWRAMRKVMHNILSTRQRDTYKPYQDLESRHLLHDYLYNSDRWFSANARFSNSVIMSAVFGKRMDLDNPHTEELLESIEMFFAHSQPGTHLVDSFPILAKLPRALQWWRGEAEKNLDFTLRVYRREVEEVRARIAAGTQKDCFAKAFLESKEAKEFGETQTLFTLGTLMEAGTDTSRLSITNILAAAATYRDWVVRAREKLDEVCGDAERLPGWEDKDSLPYITAAVKEGFRWRPNIADIGVPVALTKDDEYEGYRIPAGTVVTWSNWAVAMNSDEYEQPKRFWPERFMNEDLKNPLEGQWGFGPGRRVCVGWNLGETNVWIAIARLIYCFDFIQDDNEPIDTMNIPIMGHEKAPFKLHIKPRSQKHAVLVERECAAAVSVTY</sequence>
<dbReference type="PANTHER" id="PTHR46300:SF12">
    <property type="entry name" value="P450, PUTATIVE (EUROFUNG)-RELATED"/>
    <property type="match status" value="1"/>
</dbReference>
<keyword evidence="4 5" id="KW-0408">Iron</keyword>
<proteinExistence type="inferred from homology"/>
<dbReference type="PANTHER" id="PTHR46300">
    <property type="entry name" value="P450, PUTATIVE (EUROFUNG)-RELATED-RELATED"/>
    <property type="match status" value="1"/>
</dbReference>
<evidence type="ECO:0000256" key="5">
    <source>
        <dbReference type="PIRSR" id="PIRSR602401-1"/>
    </source>
</evidence>
<dbReference type="Gene3D" id="1.10.630.10">
    <property type="entry name" value="Cytochrome P450"/>
    <property type="match status" value="1"/>
</dbReference>
<comment type="caution">
    <text evidence="7">The sequence shown here is derived from an EMBL/GenBank/DDBJ whole genome shotgun (WGS) entry which is preliminary data.</text>
</comment>
<keyword evidence="2 5" id="KW-0479">Metal-binding</keyword>
<keyword evidence="8" id="KW-1185">Reference proteome</keyword>
<organism evidence="7 8">
    <name type="scientific">Botryosphaeria dothidea</name>
    <dbReference type="NCBI Taxonomy" id="55169"/>
    <lineage>
        <taxon>Eukaryota</taxon>
        <taxon>Fungi</taxon>
        <taxon>Dikarya</taxon>
        <taxon>Ascomycota</taxon>
        <taxon>Pezizomycotina</taxon>
        <taxon>Dothideomycetes</taxon>
        <taxon>Dothideomycetes incertae sedis</taxon>
        <taxon>Botryosphaeriales</taxon>
        <taxon>Botryosphaeriaceae</taxon>
        <taxon>Botryosphaeria</taxon>
    </lineage>
</organism>
<evidence type="ECO:0000256" key="3">
    <source>
        <dbReference type="ARBA" id="ARBA00023002"/>
    </source>
</evidence>
<dbReference type="AlphaFoldDB" id="A0A8H4IKR7"/>
<gene>
    <name evidence="7" type="ORF">GTA08_BOTSDO09008</name>
</gene>
<reference evidence="7" key="1">
    <citation type="submission" date="2020-04" db="EMBL/GenBank/DDBJ databases">
        <title>Genome Assembly and Annotation of Botryosphaeria dothidea sdau 11-99, a Latent Pathogen of Apple Fruit Ring Rot in China.</title>
        <authorList>
            <person name="Yu C."/>
            <person name="Diao Y."/>
            <person name="Lu Q."/>
            <person name="Zhao J."/>
            <person name="Cui S."/>
            <person name="Peng C."/>
            <person name="He B."/>
            <person name="Liu H."/>
        </authorList>
    </citation>
    <scope>NUCLEOTIDE SEQUENCE [LARGE SCALE GENOMIC DNA]</scope>
    <source>
        <strain evidence="7">Sdau11-99</strain>
    </source>
</reference>
<comment type="cofactor">
    <cofactor evidence="5">
        <name>heme</name>
        <dbReference type="ChEBI" id="CHEBI:30413"/>
    </cofactor>
</comment>